<evidence type="ECO:0000313" key="1">
    <source>
        <dbReference type="EMBL" id="KAH3847252.1"/>
    </source>
</evidence>
<gene>
    <name evidence="1" type="ORF">DPMN_089571</name>
</gene>
<protein>
    <submittedName>
        <fullName evidence="1">Uncharacterized protein</fullName>
    </submittedName>
</protein>
<reference evidence="1" key="1">
    <citation type="journal article" date="2019" name="bioRxiv">
        <title>The Genome of the Zebra Mussel, Dreissena polymorpha: A Resource for Invasive Species Research.</title>
        <authorList>
            <person name="McCartney M.A."/>
            <person name="Auch B."/>
            <person name="Kono T."/>
            <person name="Mallez S."/>
            <person name="Zhang Y."/>
            <person name="Obille A."/>
            <person name="Becker A."/>
            <person name="Abrahante J.E."/>
            <person name="Garbe J."/>
            <person name="Badalamenti J.P."/>
            <person name="Herman A."/>
            <person name="Mangelson H."/>
            <person name="Liachko I."/>
            <person name="Sullivan S."/>
            <person name="Sone E.D."/>
            <person name="Koren S."/>
            <person name="Silverstein K.A.T."/>
            <person name="Beckman K.B."/>
            <person name="Gohl D.M."/>
        </authorList>
    </citation>
    <scope>NUCLEOTIDE SEQUENCE</scope>
    <source>
        <strain evidence="1">Duluth1</strain>
        <tissue evidence="1">Whole animal</tissue>
    </source>
</reference>
<keyword evidence="2" id="KW-1185">Reference proteome</keyword>
<sequence length="137" mass="14677">MQGSKLDILKILNLKLGARGPHGPRWVQGTKRGQRPPEAPGFNAFKGCMLPEASTYTQENWVLLASSRECAPGVCARSVCPECVPGVCARSVYPECVPGVCTHSVYPECVPGVCTWSVYPECVPGVCPMTVCPNIPT</sequence>
<accession>A0A9D4KW77</accession>
<proteinExistence type="predicted"/>
<organism evidence="1 2">
    <name type="scientific">Dreissena polymorpha</name>
    <name type="common">Zebra mussel</name>
    <name type="synonym">Mytilus polymorpha</name>
    <dbReference type="NCBI Taxonomy" id="45954"/>
    <lineage>
        <taxon>Eukaryota</taxon>
        <taxon>Metazoa</taxon>
        <taxon>Spiralia</taxon>
        <taxon>Lophotrochozoa</taxon>
        <taxon>Mollusca</taxon>
        <taxon>Bivalvia</taxon>
        <taxon>Autobranchia</taxon>
        <taxon>Heteroconchia</taxon>
        <taxon>Euheterodonta</taxon>
        <taxon>Imparidentia</taxon>
        <taxon>Neoheterodontei</taxon>
        <taxon>Myida</taxon>
        <taxon>Dreissenoidea</taxon>
        <taxon>Dreissenidae</taxon>
        <taxon>Dreissena</taxon>
    </lineage>
</organism>
<dbReference type="Proteomes" id="UP000828390">
    <property type="component" value="Unassembled WGS sequence"/>
</dbReference>
<reference evidence="1" key="2">
    <citation type="submission" date="2020-11" db="EMBL/GenBank/DDBJ databases">
        <authorList>
            <person name="McCartney M.A."/>
            <person name="Auch B."/>
            <person name="Kono T."/>
            <person name="Mallez S."/>
            <person name="Becker A."/>
            <person name="Gohl D.M."/>
            <person name="Silverstein K.A.T."/>
            <person name="Koren S."/>
            <person name="Bechman K.B."/>
            <person name="Herman A."/>
            <person name="Abrahante J.E."/>
            <person name="Garbe J."/>
        </authorList>
    </citation>
    <scope>NUCLEOTIDE SEQUENCE</scope>
    <source>
        <strain evidence="1">Duluth1</strain>
        <tissue evidence="1">Whole animal</tissue>
    </source>
</reference>
<evidence type="ECO:0000313" key="2">
    <source>
        <dbReference type="Proteomes" id="UP000828390"/>
    </source>
</evidence>
<comment type="caution">
    <text evidence="1">The sequence shown here is derived from an EMBL/GenBank/DDBJ whole genome shotgun (WGS) entry which is preliminary data.</text>
</comment>
<dbReference type="EMBL" id="JAIWYP010000003">
    <property type="protein sequence ID" value="KAH3847252.1"/>
    <property type="molecule type" value="Genomic_DNA"/>
</dbReference>
<name>A0A9D4KW77_DREPO</name>
<dbReference type="AlphaFoldDB" id="A0A9D4KW77"/>